<dbReference type="PANTHER" id="PTHR30408:SF12">
    <property type="entry name" value="TYPE I RESTRICTION ENZYME MJAVIII SPECIFICITY SUBUNIT"/>
    <property type="match status" value="1"/>
</dbReference>
<dbReference type="REBASE" id="28561">
    <property type="entry name" value="S.Axy8ORF6351P"/>
</dbReference>
<dbReference type="InterPro" id="IPR044946">
    <property type="entry name" value="Restrct_endonuc_typeI_TRD_sf"/>
</dbReference>
<dbReference type="InterPro" id="IPR000055">
    <property type="entry name" value="Restrct_endonuc_typeI_TRD"/>
</dbReference>
<dbReference type="CDD" id="cd17517">
    <property type="entry name" value="RMtype1_S_EcoKI_StySPI-TRD2-CR2_like"/>
    <property type="match status" value="1"/>
</dbReference>
<dbReference type="CDD" id="cd17252">
    <property type="entry name" value="RMtype1_S_EcoKI-TRD1-CR1_like"/>
    <property type="match status" value="1"/>
</dbReference>
<dbReference type="Gene3D" id="3.90.220.20">
    <property type="entry name" value="DNA methylase specificity domains"/>
    <property type="match status" value="2"/>
</dbReference>
<evidence type="ECO:0000313" key="6">
    <source>
        <dbReference type="Proteomes" id="UP000006876"/>
    </source>
</evidence>
<reference evidence="5 6" key="1">
    <citation type="journal article" date="2011" name="J. Bacteriol.">
        <title>Complete genome sequence of the haloaromatic acid-degrading bacterium Achromobacter xylosoxidans A8.</title>
        <authorList>
            <person name="Strnad H."/>
            <person name="Ridl J."/>
            <person name="Paces J."/>
            <person name="Kolar M."/>
            <person name="Vlcek C."/>
            <person name="Paces V."/>
        </authorList>
    </citation>
    <scope>NUCLEOTIDE SEQUENCE [LARGE SCALE GENOMIC DNA]</scope>
    <source>
        <strain evidence="5 6">A8</strain>
    </source>
</reference>
<evidence type="ECO:0000256" key="1">
    <source>
        <dbReference type="ARBA" id="ARBA00010923"/>
    </source>
</evidence>
<dbReference type="SUPFAM" id="SSF116734">
    <property type="entry name" value="DNA methylase specificity domain"/>
    <property type="match status" value="2"/>
</dbReference>
<dbReference type="EMBL" id="CP002287">
    <property type="protein sequence ID" value="ADP19643.1"/>
    <property type="molecule type" value="Genomic_DNA"/>
</dbReference>
<dbReference type="OrthoDB" id="5298944at2"/>
<dbReference type="GO" id="GO:0003677">
    <property type="term" value="F:DNA binding"/>
    <property type="evidence" value="ECO:0007669"/>
    <property type="project" value="UniProtKB-KW"/>
</dbReference>
<dbReference type="AlphaFoldDB" id="E3HRM4"/>
<feature type="domain" description="Type I restriction modification DNA specificity" evidence="4">
    <location>
        <begin position="3"/>
        <end position="181"/>
    </location>
</feature>
<sequence>MSAVVTRRVGDLCEQLRGVSYSKSDATLSNQAGYKAILRANNITKHGLTFDDLVYVPDACISERQFLKAGDVVIAASSGSLDVVGKAARVENDLAAGFGAFCKVLRPNSLVDAGYFAHFFQTSSYRRKISSLAAGANINNLRNEHLDNLEIRVPSLPEQRRIADVLDKADALRAQRRAAITKLDELLQSVFIEMFGDPVTNPRGWAIGSLNAHGSFKNGLNFGKGESGATVRYVGVGDFQSKAALDDFSSLAFIELNDLPAEDYFLHDSDLLFVRSNGNRELVGRCMAVYPGMEKVTYSGFCIRYRIADVSLQSTYVAHLFRSVPFRRLIFQGGQGANIQNINQQILSGLPIPIPDEGLQRQFAAIVEKIGAQKQIMHRAAEKSNALFASLQHLAFSGKL</sequence>
<evidence type="ECO:0000313" key="5">
    <source>
        <dbReference type="EMBL" id="ADP19643.1"/>
    </source>
</evidence>
<dbReference type="RefSeq" id="WP_013396930.1">
    <property type="nucleotide sequence ID" value="NC_014640.1"/>
</dbReference>
<name>E3HRM4_ACHXA</name>
<dbReference type="eggNOG" id="COG0732">
    <property type="taxonomic scope" value="Bacteria"/>
</dbReference>
<dbReference type="PANTHER" id="PTHR30408">
    <property type="entry name" value="TYPE-1 RESTRICTION ENZYME ECOKI SPECIFICITY PROTEIN"/>
    <property type="match status" value="1"/>
</dbReference>
<dbReference type="InterPro" id="IPR052021">
    <property type="entry name" value="Type-I_RS_S_subunit"/>
</dbReference>
<gene>
    <name evidence="5" type="ordered locus">AXYL_06350</name>
</gene>
<comment type="similarity">
    <text evidence="1">Belongs to the type-I restriction system S methylase family.</text>
</comment>
<accession>E3HRM4</accession>
<protein>
    <submittedName>
        <fullName evidence="5">Type I restriction enzyme StySPI specificity protein</fullName>
    </submittedName>
</protein>
<keyword evidence="3" id="KW-0238">DNA-binding</keyword>
<evidence type="ECO:0000259" key="4">
    <source>
        <dbReference type="Pfam" id="PF01420"/>
    </source>
</evidence>
<organism evidence="5 6">
    <name type="scientific">Achromobacter xylosoxidans (strain A8)</name>
    <dbReference type="NCBI Taxonomy" id="762376"/>
    <lineage>
        <taxon>Bacteria</taxon>
        <taxon>Pseudomonadati</taxon>
        <taxon>Pseudomonadota</taxon>
        <taxon>Betaproteobacteria</taxon>
        <taxon>Burkholderiales</taxon>
        <taxon>Alcaligenaceae</taxon>
        <taxon>Achromobacter</taxon>
    </lineage>
</organism>
<keyword evidence="2" id="KW-0680">Restriction system</keyword>
<proteinExistence type="inferred from homology"/>
<dbReference type="Pfam" id="PF01420">
    <property type="entry name" value="Methylase_S"/>
    <property type="match status" value="1"/>
</dbReference>
<dbReference type="HOGENOM" id="CLU_021095_10_1_4"/>
<evidence type="ECO:0000256" key="3">
    <source>
        <dbReference type="ARBA" id="ARBA00023125"/>
    </source>
</evidence>
<dbReference type="Proteomes" id="UP000006876">
    <property type="component" value="Chromosome"/>
</dbReference>
<dbReference type="STRING" id="762376.AXYL_06350"/>
<dbReference type="KEGG" id="axy:AXYL_06350"/>
<dbReference type="GO" id="GO:0009307">
    <property type="term" value="P:DNA restriction-modification system"/>
    <property type="evidence" value="ECO:0007669"/>
    <property type="project" value="UniProtKB-KW"/>
</dbReference>
<evidence type="ECO:0000256" key="2">
    <source>
        <dbReference type="ARBA" id="ARBA00022747"/>
    </source>
</evidence>